<proteinExistence type="predicted"/>
<protein>
    <submittedName>
        <fullName evidence="1">Uncharacterized protein</fullName>
    </submittedName>
</protein>
<comment type="caution">
    <text evidence="1">The sequence shown here is derived from an EMBL/GenBank/DDBJ whole genome shotgun (WGS) entry which is preliminary data.</text>
</comment>
<sequence length="158" mass="17593">MSPVRPVLVLLAALSASATATERLFFIDPLSEECFRERVPVRAEVAGAFVVIEGGFLDVDVEVTGPDNKVIYSGERETEGKYNFVAYMDGIYKFCFGNKMSTMVQKAVTFTLDIHEAPKSEDTETEETKWGLVEVLGLLASMLYRAFQYLSASEEEQP</sequence>
<name>A0ACB8FZA0_9SAUR</name>
<keyword evidence="2" id="KW-1185">Reference proteome</keyword>
<reference evidence="1" key="1">
    <citation type="submission" date="2021-08" db="EMBL/GenBank/DDBJ databases">
        <title>The first chromosome-level gecko genome reveals the dynamic sex chromosomes of Neotropical dwarf geckos (Sphaerodactylidae: Sphaerodactylus).</title>
        <authorList>
            <person name="Pinto B.J."/>
            <person name="Keating S.E."/>
            <person name="Gamble T."/>
        </authorList>
    </citation>
    <scope>NUCLEOTIDE SEQUENCE</scope>
    <source>
        <strain evidence="1">TG3544</strain>
    </source>
</reference>
<dbReference type="Proteomes" id="UP000827872">
    <property type="component" value="Linkage Group LG13"/>
</dbReference>
<evidence type="ECO:0000313" key="2">
    <source>
        <dbReference type="Proteomes" id="UP000827872"/>
    </source>
</evidence>
<dbReference type="EMBL" id="CM037626">
    <property type="protein sequence ID" value="KAH8012436.1"/>
    <property type="molecule type" value="Genomic_DNA"/>
</dbReference>
<gene>
    <name evidence="1" type="ORF">K3G42_017984</name>
</gene>
<evidence type="ECO:0000313" key="1">
    <source>
        <dbReference type="EMBL" id="KAH8012436.1"/>
    </source>
</evidence>
<accession>A0ACB8FZA0</accession>
<organism evidence="1 2">
    <name type="scientific">Sphaerodactylus townsendi</name>
    <dbReference type="NCBI Taxonomy" id="933632"/>
    <lineage>
        <taxon>Eukaryota</taxon>
        <taxon>Metazoa</taxon>
        <taxon>Chordata</taxon>
        <taxon>Craniata</taxon>
        <taxon>Vertebrata</taxon>
        <taxon>Euteleostomi</taxon>
        <taxon>Lepidosauria</taxon>
        <taxon>Squamata</taxon>
        <taxon>Bifurcata</taxon>
        <taxon>Gekkota</taxon>
        <taxon>Sphaerodactylidae</taxon>
        <taxon>Sphaerodactylus</taxon>
    </lineage>
</organism>